<feature type="compositionally biased region" description="Basic and acidic residues" evidence="1">
    <location>
        <begin position="76"/>
        <end position="87"/>
    </location>
</feature>
<feature type="compositionally biased region" description="Basic and acidic residues" evidence="1">
    <location>
        <begin position="172"/>
        <end position="210"/>
    </location>
</feature>
<dbReference type="AlphaFoldDB" id="K8F500"/>
<feature type="compositionally biased region" description="Polar residues" evidence="1">
    <location>
        <begin position="149"/>
        <end position="162"/>
    </location>
</feature>
<protein>
    <submittedName>
        <fullName evidence="2">Uncharacterized protein</fullName>
    </submittedName>
</protein>
<feature type="compositionally biased region" description="Acidic residues" evidence="1">
    <location>
        <begin position="56"/>
        <end position="69"/>
    </location>
</feature>
<feature type="compositionally biased region" description="Basic and acidic residues" evidence="1">
    <location>
        <begin position="105"/>
        <end position="131"/>
    </location>
</feature>
<evidence type="ECO:0000313" key="2">
    <source>
        <dbReference type="EMBL" id="CCO19880.1"/>
    </source>
</evidence>
<dbReference type="Proteomes" id="UP000198341">
    <property type="component" value="Chromosome 15"/>
</dbReference>
<feature type="region of interest" description="Disordered" evidence="1">
    <location>
        <begin position="1"/>
        <end position="210"/>
    </location>
</feature>
<dbReference type="RefSeq" id="XP_007508794.1">
    <property type="nucleotide sequence ID" value="XM_007508732.1"/>
</dbReference>
<dbReference type="InterPro" id="IPR010756">
    <property type="entry name" value="Tls1-like"/>
</dbReference>
<accession>K8F500</accession>
<gene>
    <name evidence="2" type="ordered locus">Bathy15g02560</name>
</gene>
<dbReference type="GeneID" id="19011554"/>
<dbReference type="Pfam" id="PF07052">
    <property type="entry name" value="Hep_59"/>
    <property type="match status" value="1"/>
</dbReference>
<sequence length="325" mass="37610">MASQTLPPHPRSSPTRKEDKEDKEEEVALFFKKKKNSSIRRNTNTNKKNKRKKTNEEEEEEEEDDDIDDVSVRVQKAKERLNERQEMSKVGQSKGVDSELLLLGDTKEREAKARERELLLKEQQEKKERSGGGEVQLAFGAGAKGGLTIMQNENNSNYNEDPQMQLYVEEELEKRRREREEAQQQKDGDGEDERERNEGGDRGDFHSLQKAKEDLWKTETYYANAAQKRKDDIARKETADRNLTGITEVEISQFERVKMLQATEDAKKRIQRQKNKEDAADDEGEEWIDLGVKSDEALEIEKKKERMVAKAKGLGFRKFGKKKSG</sequence>
<name>K8F500_9CHLO</name>
<dbReference type="EMBL" id="FO082264">
    <property type="protein sequence ID" value="CCO19880.1"/>
    <property type="molecule type" value="Genomic_DNA"/>
</dbReference>
<proteinExistence type="predicted"/>
<organism evidence="2 3">
    <name type="scientific">Bathycoccus prasinos</name>
    <dbReference type="NCBI Taxonomy" id="41875"/>
    <lineage>
        <taxon>Eukaryota</taxon>
        <taxon>Viridiplantae</taxon>
        <taxon>Chlorophyta</taxon>
        <taxon>Mamiellophyceae</taxon>
        <taxon>Mamiellales</taxon>
        <taxon>Bathycoccaceae</taxon>
        <taxon>Bathycoccus</taxon>
    </lineage>
</organism>
<keyword evidence="3" id="KW-1185">Reference proteome</keyword>
<reference evidence="2 3" key="1">
    <citation type="submission" date="2011-10" db="EMBL/GenBank/DDBJ databases">
        <authorList>
            <person name="Genoscope - CEA"/>
        </authorList>
    </citation>
    <scope>NUCLEOTIDE SEQUENCE [LARGE SCALE GENOMIC DNA]</scope>
    <source>
        <strain evidence="2 3">RCC 1105</strain>
    </source>
</reference>
<dbReference type="KEGG" id="bpg:Bathy15g02560"/>
<evidence type="ECO:0000313" key="3">
    <source>
        <dbReference type="Proteomes" id="UP000198341"/>
    </source>
</evidence>
<evidence type="ECO:0000256" key="1">
    <source>
        <dbReference type="SAM" id="MobiDB-lite"/>
    </source>
</evidence>